<proteinExistence type="predicted"/>
<dbReference type="EMBL" id="KL649585">
    <property type="protein sequence ID" value="KEY63946.1"/>
    <property type="molecule type" value="Genomic_DNA"/>
</dbReference>
<dbReference type="CDD" id="cd12148">
    <property type="entry name" value="fungal_TF_MHR"/>
    <property type="match status" value="1"/>
</dbReference>
<dbReference type="AlphaFoldDB" id="A0A084AF67"/>
<gene>
    <name evidence="2" type="ORF">S7711_11619</name>
</gene>
<dbReference type="Proteomes" id="UP000028045">
    <property type="component" value="Unassembled WGS sequence"/>
</dbReference>
<accession>A0A084AF67</accession>
<evidence type="ECO:0000313" key="2">
    <source>
        <dbReference type="EMBL" id="KEY63946.1"/>
    </source>
</evidence>
<evidence type="ECO:0000256" key="1">
    <source>
        <dbReference type="SAM" id="MobiDB-lite"/>
    </source>
</evidence>
<organism evidence="2 3">
    <name type="scientific">Stachybotrys chartarum (strain CBS 109288 / IBT 7711)</name>
    <name type="common">Toxic black mold</name>
    <name type="synonym">Stilbospora chartarum</name>
    <dbReference type="NCBI Taxonomy" id="1280523"/>
    <lineage>
        <taxon>Eukaryota</taxon>
        <taxon>Fungi</taxon>
        <taxon>Dikarya</taxon>
        <taxon>Ascomycota</taxon>
        <taxon>Pezizomycotina</taxon>
        <taxon>Sordariomycetes</taxon>
        <taxon>Hypocreomycetidae</taxon>
        <taxon>Hypocreales</taxon>
        <taxon>Stachybotryaceae</taxon>
        <taxon>Stachybotrys</taxon>
    </lineage>
</organism>
<dbReference type="HOGENOM" id="CLU_923065_0_0_1"/>
<evidence type="ECO:0000313" key="3">
    <source>
        <dbReference type="Proteomes" id="UP000028045"/>
    </source>
</evidence>
<feature type="non-terminal residue" evidence="2">
    <location>
        <position position="1"/>
    </location>
</feature>
<feature type="region of interest" description="Disordered" evidence="1">
    <location>
        <begin position="208"/>
        <end position="246"/>
    </location>
</feature>
<keyword evidence="3" id="KW-1185">Reference proteome</keyword>
<evidence type="ECO:0008006" key="4">
    <source>
        <dbReference type="Google" id="ProtNLM"/>
    </source>
</evidence>
<reference evidence="2 3" key="1">
    <citation type="journal article" date="2014" name="BMC Genomics">
        <title>Comparative genome sequencing reveals chemotype-specific gene clusters in the toxigenic black mold Stachybotrys.</title>
        <authorList>
            <person name="Semeiks J."/>
            <person name="Borek D."/>
            <person name="Otwinowski Z."/>
            <person name="Grishin N.V."/>
        </authorList>
    </citation>
    <scope>NUCLEOTIDE SEQUENCE [LARGE SCALE GENOMIC DNA]</scope>
    <source>
        <strain evidence="3">CBS 109288 / IBT 7711</strain>
    </source>
</reference>
<name>A0A084AF67_STACB</name>
<sequence length="302" mass="34103">FQFDVKLPRLEAILTDNRLTSQASGTLDPLVSGANGFIALCELTQILGNLLPLIYEIEPRDAGESMRNLITSEQSLKAWEAALPSFKKTSKWNDAESDRIHRLYRSRSRDTAKEISEFLVQLERKDLNAFWLPYATYHFTSAVTMLLRCALEAETRLISRECMISAKRMVRHLRRLKDESSWDLADNCLEQCESLVGRMSEDVYLEGQEHQEHPSYPSQHPPNPMIEDPSYASEREVSQDGSAATAGFRTDMETLVSGIPFTGLDYGILENVQGGFWNGNWHMAVPDPWLAPGIDESGNFGL</sequence>
<protein>
    <recommendedName>
        <fullName evidence="4">Transcription factor domain-containing protein</fullName>
    </recommendedName>
</protein>